<evidence type="ECO:0000256" key="4">
    <source>
        <dbReference type="ARBA" id="ARBA00022496"/>
    </source>
</evidence>
<evidence type="ECO:0000256" key="10">
    <source>
        <dbReference type="ARBA" id="ARBA00023136"/>
    </source>
</evidence>
<keyword evidence="7" id="KW-0408">Iron</keyword>
<dbReference type="Pfam" id="PF13715">
    <property type="entry name" value="CarbopepD_reg_2"/>
    <property type="match status" value="1"/>
</dbReference>
<organism evidence="17 18">
    <name type="scientific">Galbibacter orientalis DSM 19592</name>
    <dbReference type="NCBI Taxonomy" id="926559"/>
    <lineage>
        <taxon>Bacteria</taxon>
        <taxon>Pseudomonadati</taxon>
        <taxon>Bacteroidota</taxon>
        <taxon>Flavobacteriia</taxon>
        <taxon>Flavobacteriales</taxon>
        <taxon>Flavobacteriaceae</taxon>
        <taxon>Galbibacter</taxon>
    </lineage>
</organism>
<keyword evidence="4" id="KW-0410">Iron transport</keyword>
<comment type="similarity">
    <text evidence="12 13">Belongs to the TonB-dependent receptor family.</text>
</comment>
<dbReference type="STRING" id="926559.JoomaDRAFT_1804"/>
<keyword evidence="6 14" id="KW-0732">Signal</keyword>
<dbReference type="eggNOG" id="COG4771">
    <property type="taxonomic scope" value="Bacteria"/>
</dbReference>
<evidence type="ECO:0000256" key="7">
    <source>
        <dbReference type="ARBA" id="ARBA00023004"/>
    </source>
</evidence>
<proteinExistence type="inferred from homology"/>
<name>I3C5B6_9FLAO</name>
<evidence type="ECO:0000313" key="17">
    <source>
        <dbReference type="EMBL" id="EIJ38809.1"/>
    </source>
</evidence>
<keyword evidence="3 12" id="KW-1134">Transmembrane beta strand</keyword>
<dbReference type="InterPro" id="IPR023996">
    <property type="entry name" value="TonB-dep_OMP_SusC/RagA"/>
</dbReference>
<feature type="chain" id="PRO_5003668343" evidence="14">
    <location>
        <begin position="23"/>
        <end position="1045"/>
    </location>
</feature>
<dbReference type="InterPro" id="IPR036942">
    <property type="entry name" value="Beta-barrel_TonB_sf"/>
</dbReference>
<evidence type="ECO:0000256" key="13">
    <source>
        <dbReference type="RuleBase" id="RU003357"/>
    </source>
</evidence>
<dbReference type="NCBIfam" id="TIGR04057">
    <property type="entry name" value="SusC_RagA_signa"/>
    <property type="match status" value="1"/>
</dbReference>
<dbReference type="PROSITE" id="PS52016">
    <property type="entry name" value="TONB_DEPENDENT_REC_3"/>
    <property type="match status" value="1"/>
</dbReference>
<evidence type="ECO:0000256" key="3">
    <source>
        <dbReference type="ARBA" id="ARBA00022452"/>
    </source>
</evidence>
<dbReference type="PANTHER" id="PTHR32552:SF68">
    <property type="entry name" value="FERRICHROME OUTER MEMBRANE TRANSPORTER_PHAGE RECEPTOR"/>
    <property type="match status" value="1"/>
</dbReference>
<dbReference type="RefSeq" id="WP_008612090.1">
    <property type="nucleotide sequence ID" value="NZ_JH651379.1"/>
</dbReference>
<evidence type="ECO:0000259" key="16">
    <source>
        <dbReference type="Pfam" id="PF07715"/>
    </source>
</evidence>
<dbReference type="InterPro" id="IPR037066">
    <property type="entry name" value="Plug_dom_sf"/>
</dbReference>
<dbReference type="NCBIfam" id="TIGR04056">
    <property type="entry name" value="OMP_RagA_SusC"/>
    <property type="match status" value="1"/>
</dbReference>
<reference evidence="17 18" key="1">
    <citation type="submission" date="2012-02" db="EMBL/GenBank/DDBJ databases">
        <title>Improved High-Quality Draft genome of Joostella marina DSM 19592.</title>
        <authorList>
            <consortium name="US DOE Joint Genome Institute (JGI-PGF)"/>
            <person name="Lucas S."/>
            <person name="Copeland A."/>
            <person name="Lapidus A."/>
            <person name="Bruce D."/>
            <person name="Goodwin L."/>
            <person name="Pitluck S."/>
            <person name="Peters L."/>
            <person name="Chertkov O."/>
            <person name="Ovchinnikova G."/>
            <person name="Kyrpides N."/>
            <person name="Mavromatis K."/>
            <person name="Detter J.C."/>
            <person name="Han C."/>
            <person name="Land M."/>
            <person name="Hauser L."/>
            <person name="Markowitz V."/>
            <person name="Cheng J.-F."/>
            <person name="Hugenholtz P."/>
            <person name="Woyke T."/>
            <person name="Wu D."/>
            <person name="Tindall B."/>
            <person name="Brambilla E."/>
            <person name="Klenk H.-P."/>
            <person name="Eisen J.A."/>
        </authorList>
    </citation>
    <scope>NUCLEOTIDE SEQUENCE [LARGE SCALE GENOMIC DNA]</scope>
    <source>
        <strain evidence="17 18">DSM 19592</strain>
    </source>
</reference>
<accession>I3C5B6</accession>
<keyword evidence="2 12" id="KW-0813">Transport</keyword>
<dbReference type="SUPFAM" id="SSF56935">
    <property type="entry name" value="Porins"/>
    <property type="match status" value="1"/>
</dbReference>
<dbReference type="GO" id="GO:0015344">
    <property type="term" value="F:siderophore uptake transmembrane transporter activity"/>
    <property type="evidence" value="ECO:0007669"/>
    <property type="project" value="TreeGrafter"/>
</dbReference>
<dbReference type="Gene3D" id="2.40.170.20">
    <property type="entry name" value="TonB-dependent receptor, beta-barrel domain"/>
    <property type="match status" value="1"/>
</dbReference>
<evidence type="ECO:0000313" key="18">
    <source>
        <dbReference type="Proteomes" id="UP000004690"/>
    </source>
</evidence>
<keyword evidence="8" id="KW-0406">Ion transport</keyword>
<dbReference type="GO" id="GO:0009279">
    <property type="term" value="C:cell outer membrane"/>
    <property type="evidence" value="ECO:0007669"/>
    <property type="project" value="UniProtKB-SubCell"/>
</dbReference>
<dbReference type="Pfam" id="PF07715">
    <property type="entry name" value="Plug"/>
    <property type="match status" value="1"/>
</dbReference>
<evidence type="ECO:0000256" key="8">
    <source>
        <dbReference type="ARBA" id="ARBA00023065"/>
    </source>
</evidence>
<sequence length="1045" mass="113582">MRKKLLPILVFAFLLFSNVLLAQEKTVSGTVTDGDDGMPLPGVTVVVKGTSNGTSTDFDGNFTLDGVAQDATLVITMIGYSSQELNTTGKTNFTISMSVDAQQLDEVVVTSLGLTRDKKSLGYSVTELDGESVSLVKESNVASSLAGKVAGVVVTKSTSGVGGGTRVVIRGNNSITGNNQPLYVVDGVPIDNTSLATSNGAEYSVPDLGNGISDINPDDIESMSILKGPNAAALYGSRASNGVIIITTKSGRRTKGLGVSYTSSATFDTPLVLPEYQNQFGRGNNGNFPQVDSTADLATQVNSVTSNGGSWGPRFDGSQRLEFDGTMKPYSAQPNNVKDFFETGSSMVNTLALTAGSEKATVRFSYTNSDLESILPNSNVKRNNFNLRGTANLSDKLSLDAKITYFLQDAKNRPTQGTEGVVAYVYPLARNIDVNDLKNYQDLENPIDPTNPYRVIAPTSSGGNPYWMLENDYNGDTRTRVTGFAKLEYKFTDWLSAFARVGTDAVQQDTEAYEATGHHFFPDGRIRFSKNDRTETNYDFLLMFNKDVGGNFNISANAGGNMRHSTFISSSTNGYDFKIPGKYFLDNTDGSQLTATQSDLIEKRVNSVYGSTSFSYNDMVYLDLTARNDWSSALAAENRSYFYSSASVSVLLNEIFNLQESNINLLKLKASTASVGNDTGAQQIVNLFSVASNGYLGNTQINRPNIRFSESLQPEDVKSNEFGLEFKAFNNRLYADFAYYDISSKNLIFDVPVDPGTGYDFFRENVGEITNKGFEILVGGTPVSNQNFGWDVSVNMAKNKNELVSLIDGQENFTFSSSNGGIVDVRAQVGEGYGDIYATDWLRNDNGDLVLTAEGRPQATSERVKVGNYQPDFSGGFTNTFRIKDFTLNALVDFRVGGEVFSYTDAQLDATGVSKKSLQYRDGGVVVDGVIDDGNGNYTQNTENITAQEYWGAVSGIGSEYVFSQTNVRLRELSLTYNLPSKFLDRSFLTGLSLSAVGRNLFFIYKEADNFDPESSYSTSNLGQGVLFYALPTTRSIGLSLNVKF</sequence>
<dbReference type="InterPro" id="IPR012910">
    <property type="entry name" value="Plug_dom"/>
</dbReference>
<dbReference type="Gene3D" id="2.60.40.1120">
    <property type="entry name" value="Carboxypeptidase-like, regulatory domain"/>
    <property type="match status" value="1"/>
</dbReference>
<evidence type="ECO:0000256" key="6">
    <source>
        <dbReference type="ARBA" id="ARBA00022729"/>
    </source>
</evidence>
<evidence type="ECO:0000256" key="2">
    <source>
        <dbReference type="ARBA" id="ARBA00022448"/>
    </source>
</evidence>
<feature type="domain" description="TonB-dependent receptor plug" evidence="16">
    <location>
        <begin position="118"/>
        <end position="243"/>
    </location>
</feature>
<evidence type="ECO:0000256" key="12">
    <source>
        <dbReference type="PROSITE-ProRule" id="PRU01360"/>
    </source>
</evidence>
<keyword evidence="10 12" id="KW-0472">Membrane</keyword>
<dbReference type="InterPro" id="IPR023997">
    <property type="entry name" value="TonB-dep_OMP_SusC/RagA_CS"/>
</dbReference>
<comment type="subcellular location">
    <subcellularLocation>
        <location evidence="1 12">Cell outer membrane</location>
        <topology evidence="1 12">Multi-pass membrane protein</topology>
    </subcellularLocation>
</comment>
<dbReference type="SUPFAM" id="SSF49464">
    <property type="entry name" value="Carboxypeptidase regulatory domain-like"/>
    <property type="match status" value="1"/>
</dbReference>
<keyword evidence="11 12" id="KW-0998">Cell outer membrane</keyword>
<evidence type="ECO:0000256" key="9">
    <source>
        <dbReference type="ARBA" id="ARBA00023077"/>
    </source>
</evidence>
<dbReference type="HOGENOM" id="CLU_004317_2_1_10"/>
<dbReference type="InterPro" id="IPR008969">
    <property type="entry name" value="CarboxyPept-like_regulatory"/>
</dbReference>
<feature type="signal peptide" evidence="14">
    <location>
        <begin position="1"/>
        <end position="22"/>
    </location>
</feature>
<dbReference type="PANTHER" id="PTHR32552">
    <property type="entry name" value="FERRICHROME IRON RECEPTOR-RELATED"/>
    <property type="match status" value="1"/>
</dbReference>
<keyword evidence="9 13" id="KW-0798">TonB box</keyword>
<gene>
    <name evidence="17" type="ORF">JoomaDRAFT_1804</name>
</gene>
<dbReference type="InterPro" id="IPR000531">
    <property type="entry name" value="Beta-barrel_TonB"/>
</dbReference>
<keyword evidence="18" id="KW-1185">Reference proteome</keyword>
<keyword evidence="5 12" id="KW-0812">Transmembrane</keyword>
<feature type="domain" description="TonB-dependent receptor-like beta-barrel" evidence="15">
    <location>
        <begin position="444"/>
        <end position="897"/>
    </location>
</feature>
<evidence type="ECO:0000256" key="11">
    <source>
        <dbReference type="ARBA" id="ARBA00023237"/>
    </source>
</evidence>
<dbReference type="EMBL" id="JH651379">
    <property type="protein sequence ID" value="EIJ38809.1"/>
    <property type="molecule type" value="Genomic_DNA"/>
</dbReference>
<evidence type="ECO:0000256" key="14">
    <source>
        <dbReference type="SAM" id="SignalP"/>
    </source>
</evidence>
<evidence type="ECO:0000256" key="1">
    <source>
        <dbReference type="ARBA" id="ARBA00004571"/>
    </source>
</evidence>
<dbReference type="Proteomes" id="UP000004690">
    <property type="component" value="Unassembled WGS sequence"/>
</dbReference>
<dbReference type="Gene3D" id="2.170.130.10">
    <property type="entry name" value="TonB-dependent receptor, plug domain"/>
    <property type="match status" value="1"/>
</dbReference>
<dbReference type="Pfam" id="PF00593">
    <property type="entry name" value="TonB_dep_Rec_b-barrel"/>
    <property type="match status" value="1"/>
</dbReference>
<dbReference type="InterPro" id="IPR039426">
    <property type="entry name" value="TonB-dep_rcpt-like"/>
</dbReference>
<protein>
    <submittedName>
        <fullName evidence="17">TonB-linked outer membrane protein, SusC/RagA family</fullName>
    </submittedName>
</protein>
<evidence type="ECO:0000256" key="5">
    <source>
        <dbReference type="ARBA" id="ARBA00022692"/>
    </source>
</evidence>
<dbReference type="AlphaFoldDB" id="I3C5B6"/>
<evidence type="ECO:0000259" key="15">
    <source>
        <dbReference type="Pfam" id="PF00593"/>
    </source>
</evidence>